<dbReference type="GO" id="GO:0004017">
    <property type="term" value="F:AMP kinase activity"/>
    <property type="evidence" value="ECO:0007669"/>
    <property type="project" value="EnsemblFungi"/>
</dbReference>
<dbReference type="GO" id="GO:0140445">
    <property type="term" value="C:chromosome, telomeric repeat region"/>
    <property type="evidence" value="ECO:0007669"/>
    <property type="project" value="EnsemblFungi"/>
</dbReference>
<dbReference type="EMBL" id="CH981533">
    <property type="protein sequence ID" value="EDK47293.1"/>
    <property type="molecule type" value="Genomic_DNA"/>
</dbReference>
<dbReference type="PANTHER" id="PTHR10139:SF1">
    <property type="entry name" value="DOUBLE-STRAND BREAK REPAIR PROTEIN MRE11"/>
    <property type="match status" value="1"/>
</dbReference>
<evidence type="ECO:0000313" key="21">
    <source>
        <dbReference type="EMBL" id="EDK47293.1"/>
    </source>
</evidence>
<dbReference type="SMART" id="SM01347">
    <property type="entry name" value="Mre11_DNA_bind"/>
    <property type="match status" value="1"/>
</dbReference>
<dbReference type="GO" id="GO:0031573">
    <property type="term" value="P:mitotic intra-S DNA damage checkpoint signaling"/>
    <property type="evidence" value="ECO:0007669"/>
    <property type="project" value="EnsemblFungi"/>
</dbReference>
<name>A5E785_LODEL</name>
<feature type="domain" description="Mre11 DNA-binding" evidence="20">
    <location>
        <begin position="296"/>
        <end position="480"/>
    </location>
</feature>
<dbReference type="GeneID" id="5230426"/>
<evidence type="ECO:0000313" key="22">
    <source>
        <dbReference type="Proteomes" id="UP000001996"/>
    </source>
</evidence>
<evidence type="ECO:0000256" key="17">
    <source>
        <dbReference type="PIRSR" id="PIRSR000882-1"/>
    </source>
</evidence>
<gene>
    <name evidence="21" type="ORF">LELG_05474</name>
</gene>
<keyword evidence="10 16" id="KW-0378">Hydrolase</keyword>
<keyword evidence="5" id="KW-0158">Chromosome</keyword>
<dbReference type="GO" id="GO:0035753">
    <property type="term" value="P:maintenance of DNA trinucleotide repeats"/>
    <property type="evidence" value="ECO:0007669"/>
    <property type="project" value="EnsemblFungi"/>
</dbReference>
<dbReference type="GO" id="GO:0030145">
    <property type="term" value="F:manganese ion binding"/>
    <property type="evidence" value="ECO:0007669"/>
    <property type="project" value="UniProtKB-UniRule"/>
</dbReference>
<dbReference type="GO" id="GO:0006303">
    <property type="term" value="P:double-strand break repair via nonhomologous end joining"/>
    <property type="evidence" value="ECO:0007669"/>
    <property type="project" value="EnsemblFungi"/>
</dbReference>
<dbReference type="OMA" id="QNHTGHT"/>
<keyword evidence="22" id="KW-1185">Reference proteome</keyword>
<dbReference type="GO" id="GO:1990918">
    <property type="term" value="P:double-strand break repair involved in meiotic recombination"/>
    <property type="evidence" value="ECO:0007669"/>
    <property type="project" value="EnsemblFungi"/>
</dbReference>
<comment type="subcellular location">
    <subcellularLocation>
        <location evidence="3">Chromosome</location>
    </subcellularLocation>
    <subcellularLocation>
        <location evidence="2 16">Nucleus</location>
    </subcellularLocation>
</comment>
<dbReference type="SUPFAM" id="SSF56300">
    <property type="entry name" value="Metallo-dependent phosphatases"/>
    <property type="match status" value="1"/>
</dbReference>
<reference evidence="21 22" key="1">
    <citation type="journal article" date="2009" name="Nature">
        <title>Evolution of pathogenicity and sexual reproduction in eight Candida genomes.</title>
        <authorList>
            <person name="Butler G."/>
            <person name="Rasmussen M.D."/>
            <person name="Lin M.F."/>
            <person name="Santos M.A."/>
            <person name="Sakthikumar S."/>
            <person name="Munro C.A."/>
            <person name="Rheinbay E."/>
            <person name="Grabherr M."/>
            <person name="Forche A."/>
            <person name="Reedy J.L."/>
            <person name="Agrafioti I."/>
            <person name="Arnaud M.B."/>
            <person name="Bates S."/>
            <person name="Brown A.J."/>
            <person name="Brunke S."/>
            <person name="Costanzo M.C."/>
            <person name="Fitzpatrick D.A."/>
            <person name="de Groot P.W."/>
            <person name="Harris D."/>
            <person name="Hoyer L.L."/>
            <person name="Hube B."/>
            <person name="Klis F.M."/>
            <person name="Kodira C."/>
            <person name="Lennard N."/>
            <person name="Logue M.E."/>
            <person name="Martin R."/>
            <person name="Neiman A.M."/>
            <person name="Nikolaou E."/>
            <person name="Quail M.A."/>
            <person name="Quinn J."/>
            <person name="Santos M.C."/>
            <person name="Schmitzberger F.F."/>
            <person name="Sherlock G."/>
            <person name="Shah P."/>
            <person name="Silverstein K.A."/>
            <person name="Skrzypek M.S."/>
            <person name="Soll D."/>
            <person name="Staggs R."/>
            <person name="Stansfield I."/>
            <person name="Stumpf M.P."/>
            <person name="Sudbery P.E."/>
            <person name="Srikantha T."/>
            <person name="Zeng Q."/>
            <person name="Berman J."/>
            <person name="Berriman M."/>
            <person name="Heitman J."/>
            <person name="Gow N.A."/>
            <person name="Lorenz M.C."/>
            <person name="Birren B.W."/>
            <person name="Kellis M."/>
            <person name="Cuomo C.A."/>
        </authorList>
    </citation>
    <scope>NUCLEOTIDE SEQUENCE [LARGE SCALE GENOMIC DNA]</scope>
    <source>
        <strain evidence="22">ATCC 11503 / BCRC 21390 / CBS 2605 / JCM 1781 / NBRC 1676 / NRRL YB-4239</strain>
    </source>
</reference>
<dbReference type="FunCoup" id="A5E785">
    <property type="interactions" value="976"/>
</dbReference>
<dbReference type="InterPro" id="IPR041796">
    <property type="entry name" value="Mre11_N"/>
</dbReference>
<feature type="region of interest" description="Disordered" evidence="19">
    <location>
        <begin position="600"/>
        <end position="669"/>
    </location>
</feature>
<dbReference type="InterPro" id="IPR038487">
    <property type="entry name" value="Mre11_capping_dom"/>
</dbReference>
<dbReference type="Pfam" id="PF04152">
    <property type="entry name" value="Mre11_DNA_bind"/>
    <property type="match status" value="1"/>
</dbReference>
<dbReference type="InterPro" id="IPR003701">
    <property type="entry name" value="Mre11"/>
</dbReference>
<dbReference type="PIRSF" id="PIRSF000882">
    <property type="entry name" value="DSB_repair_MRE11"/>
    <property type="match status" value="1"/>
</dbReference>
<evidence type="ECO:0000256" key="9">
    <source>
        <dbReference type="ARBA" id="ARBA00022763"/>
    </source>
</evidence>
<dbReference type="GO" id="GO:0008296">
    <property type="term" value="F:3'-5'-DNA exonuclease activity"/>
    <property type="evidence" value="ECO:0007669"/>
    <property type="project" value="EnsemblFungi"/>
</dbReference>
<evidence type="ECO:0000256" key="12">
    <source>
        <dbReference type="ARBA" id="ARBA00023204"/>
    </source>
</evidence>
<comment type="similarity">
    <text evidence="4 16 18">Belongs to the MRE11/RAD32 family.</text>
</comment>
<evidence type="ECO:0000256" key="5">
    <source>
        <dbReference type="ARBA" id="ARBA00022454"/>
    </source>
</evidence>
<dbReference type="Gene3D" id="3.30.110.110">
    <property type="entry name" value="Mre11, capping domain"/>
    <property type="match status" value="1"/>
</dbReference>
<protein>
    <recommendedName>
        <fullName evidence="16">Double-strand break repair protein</fullName>
    </recommendedName>
</protein>
<evidence type="ECO:0000256" key="8">
    <source>
        <dbReference type="ARBA" id="ARBA00022759"/>
    </source>
</evidence>
<evidence type="ECO:0000256" key="15">
    <source>
        <dbReference type="ARBA" id="ARBA00023254"/>
    </source>
</evidence>
<evidence type="ECO:0000259" key="20">
    <source>
        <dbReference type="SMART" id="SM01347"/>
    </source>
</evidence>
<dbReference type="GO" id="GO:0006357">
    <property type="term" value="P:regulation of transcription by RNA polymerase II"/>
    <property type="evidence" value="ECO:0007669"/>
    <property type="project" value="EnsemblFungi"/>
</dbReference>
<keyword evidence="7" id="KW-0479">Metal-binding</keyword>
<dbReference type="GO" id="GO:0060090">
    <property type="term" value="F:molecular adaptor activity"/>
    <property type="evidence" value="ECO:0007669"/>
    <property type="project" value="EnsemblFungi"/>
</dbReference>
<dbReference type="Proteomes" id="UP000001996">
    <property type="component" value="Unassembled WGS sequence"/>
</dbReference>
<dbReference type="STRING" id="379508.A5E785"/>
<dbReference type="GO" id="GO:0006284">
    <property type="term" value="P:base-excision repair"/>
    <property type="evidence" value="ECO:0007669"/>
    <property type="project" value="EnsemblFungi"/>
</dbReference>
<feature type="compositionally biased region" description="Polar residues" evidence="19">
    <location>
        <begin position="636"/>
        <end position="663"/>
    </location>
</feature>
<dbReference type="InterPro" id="IPR007281">
    <property type="entry name" value="Mre11_DNA-bd"/>
</dbReference>
<proteinExistence type="inferred from homology"/>
<dbReference type="FunFam" id="3.60.21.10:FF:000011">
    <property type="entry name" value="Double-strand break repair protein"/>
    <property type="match status" value="1"/>
</dbReference>
<feature type="compositionally biased region" description="Acidic residues" evidence="19">
    <location>
        <begin position="616"/>
        <end position="630"/>
    </location>
</feature>
<evidence type="ECO:0000256" key="3">
    <source>
        <dbReference type="ARBA" id="ARBA00004286"/>
    </source>
</evidence>
<dbReference type="CDD" id="cd00840">
    <property type="entry name" value="MPP_Mre11_N"/>
    <property type="match status" value="1"/>
</dbReference>
<evidence type="ECO:0000256" key="16">
    <source>
        <dbReference type="PIRNR" id="PIRNR000882"/>
    </source>
</evidence>
<dbReference type="HOGENOM" id="CLU_009535_3_0_1"/>
<evidence type="ECO:0000256" key="11">
    <source>
        <dbReference type="ARBA" id="ARBA00022839"/>
    </source>
</evidence>
<evidence type="ECO:0000256" key="13">
    <source>
        <dbReference type="ARBA" id="ARBA00023211"/>
    </source>
</evidence>
<dbReference type="InterPro" id="IPR029052">
    <property type="entry name" value="Metallo-depent_PP-like"/>
</dbReference>
<keyword evidence="6 16" id="KW-0540">Nuclease</keyword>
<evidence type="ECO:0000256" key="18">
    <source>
        <dbReference type="RuleBase" id="RU003447"/>
    </source>
</evidence>
<evidence type="ECO:0000256" key="7">
    <source>
        <dbReference type="ARBA" id="ARBA00022723"/>
    </source>
</evidence>
<organism evidence="21 22">
    <name type="scientific">Lodderomyces elongisporus (strain ATCC 11503 / CBS 2605 / JCM 1781 / NBRC 1676 / NRRL YB-4239)</name>
    <name type="common">Yeast</name>
    <name type="synonym">Saccharomyces elongisporus</name>
    <dbReference type="NCBI Taxonomy" id="379508"/>
    <lineage>
        <taxon>Eukaryota</taxon>
        <taxon>Fungi</taxon>
        <taxon>Dikarya</taxon>
        <taxon>Ascomycota</taxon>
        <taxon>Saccharomycotina</taxon>
        <taxon>Pichiomycetes</taxon>
        <taxon>Debaryomycetaceae</taxon>
        <taxon>Candida/Lodderomyces clade</taxon>
        <taxon>Lodderomyces</taxon>
    </lineage>
</organism>
<dbReference type="NCBIfam" id="TIGR00583">
    <property type="entry name" value="mre11"/>
    <property type="match status" value="1"/>
</dbReference>
<keyword evidence="15 16" id="KW-0469">Meiosis</keyword>
<dbReference type="GO" id="GO:0000014">
    <property type="term" value="F:single-stranded DNA endodeoxyribonuclease activity"/>
    <property type="evidence" value="ECO:0007669"/>
    <property type="project" value="TreeGrafter"/>
</dbReference>
<keyword evidence="13 16" id="KW-0464">Manganese</keyword>
<sequence length="669" mass="75157">MPLVDFIEDGPDTLKILLTTDNHVGYLENDPIRGDDSWKTFDEITRLARDHDVDMIIQGGDLFHINKPTKKSMYHVMKSLRANCMGDRPCELELLSEPGETMSNGFDEVNYEDPNLNISVPVFAINGNHDDATGEGMLSALDVLAVSGLINYFGKTRDNNHDTYLVKPILLQKGSTKFALYGMSNVRDEKLHRLFRDGEVRFERPGLHTDEWFNFLAFHQNHAVHTFKSSIPENYLPHFLHFILWGHEHECIDHAVHNPETGFDVLQAGSSVATSLAEGEVADKKVFVMRVRGKDYTLEALPLETVRPFVLREIVLLKTDLVPGAASKGDVIAFLTSEVEKAIEIANVGYMHSQEAKKMSSHTLAASSESVSSLPPLPLIRLRVEYSGGFEIENVRRFSNQFVGRIANANDVVLFYKKRAPVESNELMQKTKFNADLMEERLNEKKTTELALQDIVSDFLKQTQLTLVPETGLNEAVRRFVENDDKNSLSHYINTEIKKETKVLLGVDIDNEEFHLGSGGGVDSNDKHSKNLLKQILMHTKKGNISNFSFPVLEDTSSSGTTKKRSTVKSSTTNRKKSKEVIDSDDSDVDVDVVEVNTLPSRSSSRRKTTKQTTYAEDEMEIISSEDEYYPEPTEKSANTARGTRGNRGTKSHNGYSASTHSRLANRKK</sequence>
<dbReference type="GO" id="GO:0007095">
    <property type="term" value="P:mitotic G2 DNA damage checkpoint signaling"/>
    <property type="evidence" value="ECO:0007669"/>
    <property type="project" value="TreeGrafter"/>
</dbReference>
<keyword evidence="8 16" id="KW-0255">Endonuclease</keyword>
<feature type="region of interest" description="Disordered" evidence="19">
    <location>
        <begin position="548"/>
        <end position="587"/>
    </location>
</feature>
<dbReference type="GO" id="GO:0062176">
    <property type="term" value="P:R-loop processing"/>
    <property type="evidence" value="ECO:0007669"/>
    <property type="project" value="EnsemblFungi"/>
</dbReference>
<comment type="function">
    <text evidence="16">Core component of the MRN complex, which plays a central role in double-strand break (DSB) repair, DNA recombination, maintenance of telomere integrity and meiosis. The MRN complex is involved in the repair of DNA double-strand breaks (DSBs) via homologous recombination (HR), an error-free mechanism which primarily occurs during S and G2 phases. The complex (1) mediates the end resection of damaged DNA, which generates proper single-stranded DNA, a key initial steps in HR, and is (2) required for the recruitment of other repair factors and efficient activation of ATM and ATR upon DNA damage. Within the MRN complex, MRE11 possesses both single-strand endonuclease activity and double-strand-specific 3'-5' exonuclease activity. MRE11 first endonucleolytically cleaves the 5' strand at DNA DSB ends to prevent non-homologous end joining (NHEJ) and licence HR. It then generates a single-stranded DNA gap via 3' to 5' exonucleolytic degradation, which is required for single-strand invasion and recombination.</text>
</comment>
<dbReference type="GO" id="GO:0010791">
    <property type="term" value="P:DNA double-strand break processing involved in repair via synthesis-dependent strand annealing"/>
    <property type="evidence" value="ECO:0007669"/>
    <property type="project" value="EnsemblFungi"/>
</dbReference>
<keyword evidence="9 16" id="KW-0227">DNA damage</keyword>
<feature type="active site" description="Proton donor" evidence="17">
    <location>
        <position position="129"/>
    </location>
</feature>
<dbReference type="PANTHER" id="PTHR10139">
    <property type="entry name" value="DOUBLE-STRAND BREAK REPAIR PROTEIN MRE11"/>
    <property type="match status" value="1"/>
</dbReference>
<evidence type="ECO:0000256" key="19">
    <source>
        <dbReference type="SAM" id="MobiDB-lite"/>
    </source>
</evidence>
<evidence type="ECO:0000256" key="14">
    <source>
        <dbReference type="ARBA" id="ARBA00023242"/>
    </source>
</evidence>
<dbReference type="Gene3D" id="3.60.21.10">
    <property type="match status" value="1"/>
</dbReference>
<dbReference type="GO" id="GO:0051880">
    <property type="term" value="F:G-quadruplex DNA binding"/>
    <property type="evidence" value="ECO:0007669"/>
    <property type="project" value="EnsemblFungi"/>
</dbReference>
<keyword evidence="11 16" id="KW-0269">Exonuclease</keyword>
<dbReference type="GO" id="GO:0000727">
    <property type="term" value="P:double-strand break repair via break-induced replication"/>
    <property type="evidence" value="ECO:0007669"/>
    <property type="project" value="EnsemblFungi"/>
</dbReference>
<accession>A5E785</accession>
<keyword evidence="12 16" id="KW-0234">DNA repair</keyword>
<dbReference type="GO" id="GO:0003691">
    <property type="term" value="F:double-stranded telomeric DNA binding"/>
    <property type="evidence" value="ECO:0007669"/>
    <property type="project" value="EnsemblFungi"/>
</dbReference>
<dbReference type="eggNOG" id="KOG2310">
    <property type="taxonomic scope" value="Eukaryota"/>
</dbReference>
<keyword evidence="14 16" id="KW-0539">Nucleus</keyword>
<dbReference type="GO" id="GO:0030437">
    <property type="term" value="P:ascospore formation"/>
    <property type="evidence" value="ECO:0007669"/>
    <property type="project" value="EnsemblFungi"/>
</dbReference>
<dbReference type="GO" id="GO:0030870">
    <property type="term" value="C:Mre11 complex"/>
    <property type="evidence" value="ECO:0007669"/>
    <property type="project" value="UniProtKB-UniRule"/>
</dbReference>
<dbReference type="GO" id="GO:0010780">
    <property type="term" value="P:meiotic DNA double-strand break formation involved in reciprocal meiotic recombination"/>
    <property type="evidence" value="ECO:0007669"/>
    <property type="project" value="EnsemblFungi"/>
</dbReference>
<dbReference type="InParanoid" id="A5E785"/>
<dbReference type="OrthoDB" id="30417at2759"/>
<dbReference type="KEGG" id="lel:PVL30_005015"/>
<dbReference type="AlphaFoldDB" id="A5E785"/>
<evidence type="ECO:0000256" key="6">
    <source>
        <dbReference type="ARBA" id="ARBA00022722"/>
    </source>
</evidence>
<dbReference type="GO" id="GO:0035861">
    <property type="term" value="C:site of double-strand break"/>
    <property type="evidence" value="ECO:0007669"/>
    <property type="project" value="EnsemblFungi"/>
</dbReference>
<comment type="cofactor">
    <cofactor evidence="1 16">
        <name>Mn(2+)</name>
        <dbReference type="ChEBI" id="CHEBI:29035"/>
    </cofactor>
</comment>
<evidence type="ECO:0000256" key="1">
    <source>
        <dbReference type="ARBA" id="ARBA00001936"/>
    </source>
</evidence>
<evidence type="ECO:0000256" key="2">
    <source>
        <dbReference type="ARBA" id="ARBA00004123"/>
    </source>
</evidence>
<evidence type="ECO:0000256" key="4">
    <source>
        <dbReference type="ARBA" id="ARBA00009028"/>
    </source>
</evidence>
<evidence type="ECO:0000256" key="10">
    <source>
        <dbReference type="ARBA" id="ARBA00022801"/>
    </source>
</evidence>
<dbReference type="VEuPathDB" id="FungiDB:LELG_05474"/>
<dbReference type="GO" id="GO:0000723">
    <property type="term" value="P:telomere maintenance"/>
    <property type="evidence" value="ECO:0007669"/>
    <property type="project" value="EnsemblFungi"/>
</dbReference>
<dbReference type="GO" id="GO:0043047">
    <property type="term" value="F:single-stranded telomeric DNA binding"/>
    <property type="evidence" value="ECO:0007669"/>
    <property type="project" value="EnsemblFungi"/>
</dbReference>
<dbReference type="GO" id="GO:0097552">
    <property type="term" value="P:mitochondrial double-strand break repair via homologous recombination"/>
    <property type="evidence" value="ECO:0007669"/>
    <property type="project" value="EnsemblFungi"/>
</dbReference>
<dbReference type="Pfam" id="PF00149">
    <property type="entry name" value="Metallophos"/>
    <property type="match status" value="1"/>
</dbReference>
<dbReference type="InterPro" id="IPR004843">
    <property type="entry name" value="Calcineurin-like_PHP"/>
</dbReference>